<dbReference type="PROSITE" id="PS50048">
    <property type="entry name" value="ZN2_CY6_FUNGAL_2"/>
    <property type="match status" value="2"/>
</dbReference>
<dbReference type="Proteomes" id="UP001360560">
    <property type="component" value="Unassembled WGS sequence"/>
</dbReference>
<dbReference type="InterPro" id="IPR001138">
    <property type="entry name" value="Zn2Cys6_DnaBD"/>
</dbReference>
<evidence type="ECO:0000256" key="2">
    <source>
        <dbReference type="ARBA" id="ARBA00022833"/>
    </source>
</evidence>
<dbReference type="EMBL" id="BTFZ01000001">
    <property type="protein sequence ID" value="GMM32888.1"/>
    <property type="molecule type" value="Genomic_DNA"/>
</dbReference>
<dbReference type="AlphaFoldDB" id="A0AAV5QDR0"/>
<evidence type="ECO:0000313" key="9">
    <source>
        <dbReference type="EMBL" id="GMM32888.1"/>
    </source>
</evidence>
<proteinExistence type="predicted"/>
<feature type="region of interest" description="Disordered" evidence="7">
    <location>
        <begin position="961"/>
        <end position="987"/>
    </location>
</feature>
<evidence type="ECO:0000256" key="6">
    <source>
        <dbReference type="ARBA" id="ARBA00023242"/>
    </source>
</evidence>
<gene>
    <name evidence="9" type="ORF">DASC09_002130</name>
</gene>
<evidence type="ECO:0000259" key="8">
    <source>
        <dbReference type="PROSITE" id="PS50048"/>
    </source>
</evidence>
<keyword evidence="4" id="KW-0238">DNA-binding</keyword>
<dbReference type="GO" id="GO:0005634">
    <property type="term" value="C:nucleus"/>
    <property type="evidence" value="ECO:0007669"/>
    <property type="project" value="TreeGrafter"/>
</dbReference>
<keyword evidence="3" id="KW-0805">Transcription regulation</keyword>
<dbReference type="InterPro" id="IPR050797">
    <property type="entry name" value="Carb_Metab_Trans_Reg"/>
</dbReference>
<evidence type="ECO:0000256" key="1">
    <source>
        <dbReference type="ARBA" id="ARBA00022723"/>
    </source>
</evidence>
<dbReference type="Gene3D" id="4.10.240.10">
    <property type="entry name" value="Zn(2)-C6 fungal-type DNA-binding domain"/>
    <property type="match status" value="1"/>
</dbReference>
<dbReference type="SUPFAM" id="SSF57701">
    <property type="entry name" value="Zn2/Cys6 DNA-binding domain"/>
    <property type="match status" value="2"/>
</dbReference>
<dbReference type="GO" id="GO:0000981">
    <property type="term" value="F:DNA-binding transcription factor activity, RNA polymerase II-specific"/>
    <property type="evidence" value="ECO:0007669"/>
    <property type="project" value="InterPro"/>
</dbReference>
<dbReference type="GO" id="GO:0008270">
    <property type="term" value="F:zinc ion binding"/>
    <property type="evidence" value="ECO:0007669"/>
    <property type="project" value="InterPro"/>
</dbReference>
<feature type="compositionally biased region" description="Low complexity" evidence="7">
    <location>
        <begin position="39"/>
        <end position="62"/>
    </location>
</feature>
<keyword evidence="10" id="KW-1185">Reference proteome</keyword>
<feature type="region of interest" description="Disordered" evidence="7">
    <location>
        <begin position="1"/>
        <end position="62"/>
    </location>
</feature>
<keyword evidence="1" id="KW-0479">Metal-binding</keyword>
<name>A0AAV5QDR0_9ASCO</name>
<dbReference type="CDD" id="cd12148">
    <property type="entry name" value="fungal_TF_MHR"/>
    <property type="match status" value="1"/>
</dbReference>
<dbReference type="GO" id="GO:0003677">
    <property type="term" value="F:DNA binding"/>
    <property type="evidence" value="ECO:0007669"/>
    <property type="project" value="UniProtKB-KW"/>
</dbReference>
<organism evidence="9 10">
    <name type="scientific">Saccharomycopsis crataegensis</name>
    <dbReference type="NCBI Taxonomy" id="43959"/>
    <lineage>
        <taxon>Eukaryota</taxon>
        <taxon>Fungi</taxon>
        <taxon>Dikarya</taxon>
        <taxon>Ascomycota</taxon>
        <taxon>Saccharomycotina</taxon>
        <taxon>Saccharomycetes</taxon>
        <taxon>Saccharomycopsidaceae</taxon>
        <taxon>Saccharomycopsis</taxon>
    </lineage>
</organism>
<dbReference type="PANTHER" id="PTHR31668">
    <property type="entry name" value="GLUCOSE TRANSPORT TRANSCRIPTION REGULATOR RGT1-RELATED-RELATED"/>
    <property type="match status" value="1"/>
</dbReference>
<dbReference type="Pfam" id="PF04082">
    <property type="entry name" value="Fungal_trans"/>
    <property type="match status" value="1"/>
</dbReference>
<sequence length="987" mass="112753">MNGSNPQDVLKSNLKNGLKPSVNANPSGYATPNYVFPMNTNNSNSPGSSHSSNSPYPSSMNNSSTDFLSNLNNMVIPNINGDSAPLHLDGINMNTQNNLYEPSLPILSANHESGKRFEEKEPLSLDSLELPEIAMTQQQSGEVFVESNNVLKRNNSGSISGGQKPIKKSRFKPCDGCRKRKTKCVIPENKRSCVECTKRNQPCEYDSKKIFLFNNINSLSGTHKLMKADSKLPSQLTIEKDVKKNTSGGKSHRAKPCEACKKKRSKCIRSANSSSCVECEKRNTICTYPSSLINSFPVIGKVSLLTNNNETAIEKPVKDYSLLREPTVMSSSLSLLSSKSATIIGECSIVDKKLLDFKTEDSNTISLIKSPISEVEDDNTIIRKLNEKTFFQIADDVDEFTNLKYLQCDEIEELVGKNSNYLLNIYFKLVHPTLPILSKEVFYERYCRNYREIHPLLLVTIYLLALNWWELDVNEFDVLGRFSSDETFAKSAEKPNIMKLESIATALMQDNLYEAPKFSFMQALLLLSNYNFLSNNNPFSTGSYWKISSMMTTFSEEIGLNWPSADWDDIPLWERKVRKIVSWAVVFHDKLYSLFDGRSSNIDLENNWMLDEFKYNDFLIDTESLMTLEKNDLMSSNKMFNLITTESALNGVELKEEDTEDVDLGKDSDNKFISKLIFIETMNLSSRMDEILVSIYSLKSLRFDDFDTIYGKSVPLVENLKNWFKSLPESIKLVHRAMNNNSNQQDIGSLMLVGGKKSNYFDYKSFSLLSNGSLNLLYYTLVLLIYKRIVSKYIDVLESYLSSPDKSSLKIKTEEIVDKLKKVKPEVKDFLKCIIYNFLFNLKPYNLESFWLLNTRRSFIFIGVILGLLVKTVNLEITKARIIRDQPQSPNDTQEVQDQLVHLEKEKQEFIAYYRDFHWKLTTMAPDFNHARVALRYLDDLVVIKDDYQFEKQGSYENGLKRQKNHCDREAGTDDDNTTVEPPVFSL</sequence>
<reference evidence="9 10" key="1">
    <citation type="journal article" date="2023" name="Elife">
        <title>Identification of key yeast species and microbe-microbe interactions impacting larval growth of Drosophila in the wild.</title>
        <authorList>
            <person name="Mure A."/>
            <person name="Sugiura Y."/>
            <person name="Maeda R."/>
            <person name="Honda K."/>
            <person name="Sakurai N."/>
            <person name="Takahashi Y."/>
            <person name="Watada M."/>
            <person name="Katoh T."/>
            <person name="Gotoh A."/>
            <person name="Gotoh Y."/>
            <person name="Taniguchi I."/>
            <person name="Nakamura K."/>
            <person name="Hayashi T."/>
            <person name="Katayama T."/>
            <person name="Uemura T."/>
            <person name="Hattori Y."/>
        </authorList>
    </citation>
    <scope>NUCLEOTIDE SEQUENCE [LARGE SCALE GENOMIC DNA]</scope>
    <source>
        <strain evidence="9 10">SC-9</strain>
    </source>
</reference>
<evidence type="ECO:0000313" key="10">
    <source>
        <dbReference type="Proteomes" id="UP001360560"/>
    </source>
</evidence>
<feature type="domain" description="Zn(2)-C6 fungal-type" evidence="8">
    <location>
        <begin position="256"/>
        <end position="288"/>
    </location>
</feature>
<dbReference type="CDD" id="cd00067">
    <property type="entry name" value="GAL4"/>
    <property type="match status" value="2"/>
</dbReference>
<evidence type="ECO:0000256" key="7">
    <source>
        <dbReference type="SAM" id="MobiDB-lite"/>
    </source>
</evidence>
<keyword evidence="6" id="KW-0539">Nucleus</keyword>
<accession>A0AAV5QDR0</accession>
<evidence type="ECO:0000256" key="5">
    <source>
        <dbReference type="ARBA" id="ARBA00023163"/>
    </source>
</evidence>
<feature type="domain" description="Zn(2)-C6 fungal-type" evidence="8">
    <location>
        <begin position="173"/>
        <end position="205"/>
    </location>
</feature>
<keyword evidence="2" id="KW-0862">Zinc</keyword>
<dbReference type="InterPro" id="IPR036864">
    <property type="entry name" value="Zn2-C6_fun-type_DNA-bd_sf"/>
</dbReference>
<dbReference type="PANTHER" id="PTHR31668:SF4">
    <property type="entry name" value="TRANSCRIPTIONAL ACTIVATOR PROTEIN DAL81"/>
    <property type="match status" value="1"/>
</dbReference>
<dbReference type="GO" id="GO:0006351">
    <property type="term" value="P:DNA-templated transcription"/>
    <property type="evidence" value="ECO:0007669"/>
    <property type="project" value="InterPro"/>
</dbReference>
<evidence type="ECO:0000256" key="3">
    <source>
        <dbReference type="ARBA" id="ARBA00023015"/>
    </source>
</evidence>
<dbReference type="GeneID" id="90070867"/>
<protein>
    <recommendedName>
        <fullName evidence="8">Zn(2)-C6 fungal-type domain-containing protein</fullName>
    </recommendedName>
</protein>
<comment type="caution">
    <text evidence="9">The sequence shown here is derived from an EMBL/GenBank/DDBJ whole genome shotgun (WGS) entry which is preliminary data.</text>
</comment>
<evidence type="ECO:0000256" key="4">
    <source>
        <dbReference type="ARBA" id="ARBA00023125"/>
    </source>
</evidence>
<keyword evidence="5" id="KW-0804">Transcription</keyword>
<dbReference type="SMART" id="SM00066">
    <property type="entry name" value="GAL4"/>
    <property type="match status" value="2"/>
</dbReference>
<dbReference type="RefSeq" id="XP_064849888.1">
    <property type="nucleotide sequence ID" value="XM_064993816.1"/>
</dbReference>
<dbReference type="InterPro" id="IPR007219">
    <property type="entry name" value="XnlR_reg_dom"/>
</dbReference>
<dbReference type="GO" id="GO:0001080">
    <property type="term" value="P:nitrogen catabolite activation of transcription from RNA polymerase II promoter"/>
    <property type="evidence" value="ECO:0007669"/>
    <property type="project" value="TreeGrafter"/>
</dbReference>